<dbReference type="InterPro" id="IPR002562">
    <property type="entry name" value="3'-5'_exonuclease_dom"/>
</dbReference>
<dbReference type="GO" id="GO:0004386">
    <property type="term" value="F:helicase activity"/>
    <property type="evidence" value="ECO:0007669"/>
    <property type="project" value="UniProtKB-KW"/>
</dbReference>
<proteinExistence type="predicted"/>
<dbReference type="PANTHER" id="PTHR47649">
    <property type="entry name" value="RIBONUCLEASE D"/>
    <property type="match status" value="1"/>
</dbReference>
<dbReference type="SUPFAM" id="SSF53098">
    <property type="entry name" value="Ribonuclease H-like"/>
    <property type="match status" value="1"/>
</dbReference>
<dbReference type="Gene3D" id="3.90.320.10">
    <property type="match status" value="1"/>
</dbReference>
<dbReference type="InterPro" id="IPR012337">
    <property type="entry name" value="RNaseH-like_sf"/>
</dbReference>
<dbReference type="EMBL" id="JAAHFQ010000132">
    <property type="protein sequence ID" value="NER27766.1"/>
    <property type="molecule type" value="Genomic_DNA"/>
</dbReference>
<keyword evidence="2" id="KW-0378">Hydrolase</keyword>
<comment type="caution">
    <text evidence="5">The sequence shown here is derived from an EMBL/GenBank/DDBJ whole genome shotgun (WGS) entry which is preliminary data.</text>
</comment>
<accession>A0A6B3N244</accession>
<evidence type="ECO:0000256" key="1">
    <source>
        <dbReference type="ARBA" id="ARBA00022763"/>
    </source>
</evidence>
<protein>
    <recommendedName>
        <fullName evidence="4">3'-5' exonuclease domain-containing protein</fullName>
    </recommendedName>
</protein>
<feature type="domain" description="3'-5' exonuclease" evidence="4">
    <location>
        <begin position="1"/>
        <end position="184"/>
    </location>
</feature>
<dbReference type="Gene3D" id="3.30.420.10">
    <property type="entry name" value="Ribonuclease H-like superfamily/Ribonuclease H"/>
    <property type="match status" value="1"/>
</dbReference>
<name>A0A6B3N244_9CYAN</name>
<dbReference type="InterPro" id="IPR038726">
    <property type="entry name" value="PDDEXK_AddAB-type"/>
</dbReference>
<keyword evidence="2" id="KW-0547">Nucleotide-binding</keyword>
<evidence type="ECO:0000256" key="3">
    <source>
        <dbReference type="ARBA" id="ARBA00023204"/>
    </source>
</evidence>
<dbReference type="Pfam" id="PF01612">
    <property type="entry name" value="DNA_pol_A_exo1"/>
    <property type="match status" value="1"/>
</dbReference>
<reference evidence="5" key="1">
    <citation type="submission" date="2019-11" db="EMBL/GenBank/DDBJ databases">
        <title>Genomic insights into an expanded diversity of filamentous marine cyanobacteria reveals the extraordinary biosynthetic potential of Moorea and Okeania.</title>
        <authorList>
            <person name="Ferreira Leao T."/>
            <person name="Wang M."/>
            <person name="Moss N."/>
            <person name="Da Silva R."/>
            <person name="Sanders J."/>
            <person name="Nurk S."/>
            <person name="Gurevich A."/>
            <person name="Humphrey G."/>
            <person name="Reher R."/>
            <person name="Zhu Q."/>
            <person name="Belda-Ferre P."/>
            <person name="Glukhov E."/>
            <person name="Rex R."/>
            <person name="Dorrestein P.C."/>
            <person name="Knight R."/>
            <person name="Pevzner P."/>
            <person name="Gerwick W.H."/>
            <person name="Gerwick L."/>
        </authorList>
    </citation>
    <scope>NUCLEOTIDE SEQUENCE</scope>
    <source>
        <strain evidence="5">SIO1C4</strain>
    </source>
</reference>
<dbReference type="InterPro" id="IPR051086">
    <property type="entry name" value="RNase_D-like"/>
</dbReference>
<keyword evidence="3" id="KW-0234">DNA repair</keyword>
<dbReference type="Pfam" id="PF12705">
    <property type="entry name" value="PDDEXK_1"/>
    <property type="match status" value="1"/>
</dbReference>
<dbReference type="PANTHER" id="PTHR47649:SF1">
    <property type="entry name" value="RIBONUCLEASE D"/>
    <property type="match status" value="1"/>
</dbReference>
<keyword evidence="2" id="KW-0347">Helicase</keyword>
<dbReference type="GO" id="GO:0003676">
    <property type="term" value="F:nucleic acid binding"/>
    <property type="evidence" value="ECO:0007669"/>
    <property type="project" value="InterPro"/>
</dbReference>
<keyword evidence="1" id="KW-0227">DNA damage</keyword>
<dbReference type="SMART" id="SM00474">
    <property type="entry name" value="35EXOc"/>
    <property type="match status" value="1"/>
</dbReference>
<evidence type="ECO:0000259" key="4">
    <source>
        <dbReference type="SMART" id="SM00474"/>
    </source>
</evidence>
<evidence type="ECO:0000313" key="5">
    <source>
        <dbReference type="EMBL" id="NER27766.1"/>
    </source>
</evidence>
<dbReference type="AlphaFoldDB" id="A0A6B3N244"/>
<organism evidence="5">
    <name type="scientific">Symploca sp. SIO1C4</name>
    <dbReference type="NCBI Taxonomy" id="2607765"/>
    <lineage>
        <taxon>Bacteria</taxon>
        <taxon>Bacillati</taxon>
        <taxon>Cyanobacteriota</taxon>
        <taxon>Cyanophyceae</taxon>
        <taxon>Coleofasciculales</taxon>
        <taxon>Coleofasciculaceae</taxon>
        <taxon>Symploca</taxon>
    </lineage>
</organism>
<evidence type="ECO:0000256" key="2">
    <source>
        <dbReference type="ARBA" id="ARBA00022806"/>
    </source>
</evidence>
<gene>
    <name evidence="5" type="ORF">F6J89_09055</name>
</gene>
<keyword evidence="2" id="KW-0067">ATP-binding</keyword>
<dbReference type="InterPro" id="IPR036397">
    <property type="entry name" value="RNaseH_sf"/>
</dbReference>
<dbReference type="GO" id="GO:0006281">
    <property type="term" value="P:DNA repair"/>
    <property type="evidence" value="ECO:0007669"/>
    <property type="project" value="UniProtKB-KW"/>
</dbReference>
<dbReference type="GO" id="GO:0008408">
    <property type="term" value="F:3'-5' exonuclease activity"/>
    <property type="evidence" value="ECO:0007669"/>
    <property type="project" value="InterPro"/>
</dbReference>
<sequence>MPYLTEAAKILATITKFASAKIIWADTEVAGWDSPKPRLSLIQILSEPTDINGDCAYILDVLDQPELVTAFVKQIMANPNIEKVFHYAKCDLHYLGGKKQAKNVTCTFNLVKKLTQKKRRNPLKVSNKKLKTLAVELCQFSSVDAEEQTSDWGQRPLTEKQLHYAKMDTVYLAHVHRRLLELTALRKVEKFQHIPFRITHVRVALECPRLFYFGYRFRKKTMFLQSNQSADISSAFNDLSEQFINIAQQESQFSTLFELPFEQLQEEQVTAQMQELFYKFAFFPYWQTAIQTNPDQVQELSQLWQELTVLIQRWTKLLLSNRRYCSAQEVISKTFIVHEPGVEYNFPLANGKQELLTRRWDNLVYDFKNRSLHVVEYKTYELPDKSAQLAQLALYSYILREKLGLAVDWAVYTMVPQWQELTFSGHQLEQTLHQLIPEKFQQMRQWVGWEHSQPNPPPLTSHTEILCDICPQRQKCQTFFAVEVEKGMRK</sequence>
<dbReference type="InterPro" id="IPR011604">
    <property type="entry name" value="PDDEXK-like_dom_sf"/>
</dbReference>